<dbReference type="Pfam" id="PF06189">
    <property type="entry name" value="5-nucleotidase"/>
    <property type="match status" value="1"/>
</dbReference>
<organism evidence="1 2">
    <name type="scientific">Aldrovandia affinis</name>
    <dbReference type="NCBI Taxonomy" id="143900"/>
    <lineage>
        <taxon>Eukaryota</taxon>
        <taxon>Metazoa</taxon>
        <taxon>Chordata</taxon>
        <taxon>Craniata</taxon>
        <taxon>Vertebrata</taxon>
        <taxon>Euteleostomi</taxon>
        <taxon>Actinopterygii</taxon>
        <taxon>Neopterygii</taxon>
        <taxon>Teleostei</taxon>
        <taxon>Notacanthiformes</taxon>
        <taxon>Halosauridae</taxon>
        <taxon>Aldrovandia</taxon>
    </lineage>
</organism>
<name>A0AAD7T9Y4_9TELE</name>
<evidence type="ECO:0000313" key="2">
    <source>
        <dbReference type="Proteomes" id="UP001221898"/>
    </source>
</evidence>
<dbReference type="EMBL" id="JAINUG010000004">
    <property type="protein sequence ID" value="KAJ8417092.1"/>
    <property type="molecule type" value="Genomic_DNA"/>
</dbReference>
<reference evidence="1" key="1">
    <citation type="journal article" date="2023" name="Science">
        <title>Genome structures resolve the early diversification of teleost fishes.</title>
        <authorList>
            <person name="Parey E."/>
            <person name="Louis A."/>
            <person name="Montfort J."/>
            <person name="Bouchez O."/>
            <person name="Roques C."/>
            <person name="Iampietro C."/>
            <person name="Lluch J."/>
            <person name="Castinel A."/>
            <person name="Donnadieu C."/>
            <person name="Desvignes T."/>
            <person name="Floi Bucao C."/>
            <person name="Jouanno E."/>
            <person name="Wen M."/>
            <person name="Mejri S."/>
            <person name="Dirks R."/>
            <person name="Jansen H."/>
            <person name="Henkel C."/>
            <person name="Chen W.J."/>
            <person name="Zahm M."/>
            <person name="Cabau C."/>
            <person name="Klopp C."/>
            <person name="Thompson A.W."/>
            <person name="Robinson-Rechavi M."/>
            <person name="Braasch I."/>
            <person name="Lecointre G."/>
            <person name="Bobe J."/>
            <person name="Postlethwait J.H."/>
            <person name="Berthelot C."/>
            <person name="Roest Crollius H."/>
            <person name="Guiguen Y."/>
        </authorList>
    </citation>
    <scope>NUCLEOTIDE SEQUENCE</scope>
    <source>
        <strain evidence="1">NC1722</strain>
    </source>
</reference>
<sequence length="300" mass="33038">MDGKIVLNARVQKKDSSQAVVIAVTSSSIFDLEGWQKTVTEEDKQELQPHSAANENKPFKMGAAFPFIMAVQRVNEKLLEMNPEETLLFDVILLSKNGSPEIRSRVEDSVVHYGLDIGRFYFSGDDDFAEPLRSNNVKLFLSTDADDVCKALERGVPAAQLYQQCVQETAGPLRVLFAGDALGLSDDTEHPLREQGFSEAQLQSIAAAKGAMKEFATCMGEMRRRFGRDGSSLLCTCLMMAWSPRDVCVGALKTLRGWGLEVDEAFCLAGAPRSPILAHLQPHILYDHGLQNARNSPAQC</sequence>
<dbReference type="Proteomes" id="UP001221898">
    <property type="component" value="Unassembled WGS sequence"/>
</dbReference>
<dbReference type="PANTHER" id="PTHR31367:SF3">
    <property type="entry name" value="CYTOSOLIC 5'-NUCLEOTIDASE 1A"/>
    <property type="match status" value="1"/>
</dbReference>
<comment type="caution">
    <text evidence="1">The sequence shown here is derived from an EMBL/GenBank/DDBJ whole genome shotgun (WGS) entry which is preliminary data.</text>
</comment>
<protein>
    <recommendedName>
        <fullName evidence="3">Cytosolic 5'-nucleotidase 1A</fullName>
    </recommendedName>
</protein>
<dbReference type="GO" id="GO:0008253">
    <property type="term" value="F:5'-nucleotidase activity"/>
    <property type="evidence" value="ECO:0007669"/>
    <property type="project" value="InterPro"/>
</dbReference>
<dbReference type="PANTHER" id="PTHR31367">
    <property type="entry name" value="CYTOSOLIC 5'-NUCLEOTIDASE 1 FAMILY MEMBER"/>
    <property type="match status" value="1"/>
</dbReference>
<evidence type="ECO:0008006" key="3">
    <source>
        <dbReference type="Google" id="ProtNLM"/>
    </source>
</evidence>
<dbReference type="GO" id="GO:0000166">
    <property type="term" value="F:nucleotide binding"/>
    <property type="evidence" value="ECO:0007669"/>
    <property type="project" value="InterPro"/>
</dbReference>
<dbReference type="InterPro" id="IPR010394">
    <property type="entry name" value="5-nucleotidase"/>
</dbReference>
<dbReference type="GO" id="GO:0005829">
    <property type="term" value="C:cytosol"/>
    <property type="evidence" value="ECO:0007669"/>
    <property type="project" value="TreeGrafter"/>
</dbReference>
<dbReference type="GO" id="GO:0009117">
    <property type="term" value="P:nucleotide metabolic process"/>
    <property type="evidence" value="ECO:0007669"/>
    <property type="project" value="InterPro"/>
</dbReference>
<dbReference type="GO" id="GO:0046085">
    <property type="term" value="P:adenosine metabolic process"/>
    <property type="evidence" value="ECO:0007669"/>
    <property type="project" value="TreeGrafter"/>
</dbReference>
<dbReference type="AlphaFoldDB" id="A0AAD7T9Y4"/>
<accession>A0AAD7T9Y4</accession>
<gene>
    <name evidence="1" type="ORF">AAFF_G00283190</name>
</gene>
<evidence type="ECO:0000313" key="1">
    <source>
        <dbReference type="EMBL" id="KAJ8417092.1"/>
    </source>
</evidence>
<keyword evidence="2" id="KW-1185">Reference proteome</keyword>
<dbReference type="GO" id="GO:0000287">
    <property type="term" value="F:magnesium ion binding"/>
    <property type="evidence" value="ECO:0007669"/>
    <property type="project" value="InterPro"/>
</dbReference>
<proteinExistence type="predicted"/>